<dbReference type="RefSeq" id="WP_084249391.1">
    <property type="nucleotide sequence ID" value="NZ_BJMO01000028.1"/>
</dbReference>
<dbReference type="SUPFAM" id="SSF53706">
    <property type="entry name" value="Formate dehydrogenase/DMSO reductase, domains 1-3"/>
    <property type="match status" value="1"/>
</dbReference>
<evidence type="ECO:0000256" key="5">
    <source>
        <dbReference type="SAM" id="MobiDB-lite"/>
    </source>
</evidence>
<dbReference type="OrthoDB" id="7376058at2"/>
<dbReference type="GO" id="GO:0003954">
    <property type="term" value="F:NADH dehydrogenase activity"/>
    <property type="evidence" value="ECO:0007669"/>
    <property type="project" value="TreeGrafter"/>
</dbReference>
<dbReference type="GO" id="GO:0046872">
    <property type="term" value="F:metal ion binding"/>
    <property type="evidence" value="ECO:0007669"/>
    <property type="project" value="UniProtKB-KW"/>
</dbReference>
<dbReference type="InterPro" id="IPR009010">
    <property type="entry name" value="Asp_de-COase-like_dom_sf"/>
</dbReference>
<keyword evidence="3" id="KW-0408">Iron</keyword>
<protein>
    <submittedName>
        <fullName evidence="7">Nitrite reductase</fullName>
    </submittedName>
</protein>
<dbReference type="KEGG" id="satk:SA2016_1531"/>
<dbReference type="SMART" id="SM00926">
    <property type="entry name" value="Molybdop_Fe4S4"/>
    <property type="match status" value="1"/>
</dbReference>
<gene>
    <name evidence="7" type="ORF">SA2016_1531</name>
</gene>
<dbReference type="Gene3D" id="2.40.40.20">
    <property type="match status" value="1"/>
</dbReference>
<evidence type="ECO:0000256" key="3">
    <source>
        <dbReference type="ARBA" id="ARBA00023004"/>
    </source>
</evidence>
<feature type="compositionally biased region" description="Pro residues" evidence="5">
    <location>
        <begin position="764"/>
        <end position="776"/>
    </location>
</feature>
<proteinExistence type="predicted"/>
<evidence type="ECO:0000256" key="4">
    <source>
        <dbReference type="ARBA" id="ARBA00023014"/>
    </source>
</evidence>
<dbReference type="PANTHER" id="PTHR43105">
    <property type="entry name" value="RESPIRATORY NITRATE REDUCTASE"/>
    <property type="match status" value="1"/>
</dbReference>
<dbReference type="GO" id="GO:0043546">
    <property type="term" value="F:molybdopterin cofactor binding"/>
    <property type="evidence" value="ECO:0007669"/>
    <property type="project" value="InterPro"/>
</dbReference>
<name>A0A126ZYF5_9MICC</name>
<keyword evidence="4" id="KW-0411">Iron-sulfur</keyword>
<evidence type="ECO:0000256" key="2">
    <source>
        <dbReference type="ARBA" id="ARBA00022723"/>
    </source>
</evidence>
<dbReference type="Gene3D" id="2.20.25.90">
    <property type="entry name" value="ADC-like domains"/>
    <property type="match status" value="1"/>
</dbReference>
<feature type="domain" description="4Fe-4S Mo/W bis-MGD-type" evidence="6">
    <location>
        <begin position="7"/>
        <end position="64"/>
    </location>
</feature>
<keyword evidence="8" id="KW-1185">Reference proteome</keyword>
<dbReference type="SUPFAM" id="SSF50692">
    <property type="entry name" value="ADC-like"/>
    <property type="match status" value="1"/>
</dbReference>
<sequence>MSQATAGPAVPTHCPYCALQCAMSLSTPGTASTVPEVAGRDFPTNRGGLCRKGWTSAELLAHPGRLTEPLMRADDGGLRPVSWDAALKRVAAEVRRAQARHGKDAVGVFGGGGLTNEKAYLLGKFARIALGTSRIDYNGRFCMSSAAAAGSRAFGLDRGLPFPVADLAGADTVLLLGSNVAETMPPFVAHLAGARAAGGLIVVDPRRSATAALTDDGAGLHLQPAPHTDLVLLLGLAHVVLAEGLAARDYLAERVAAAAPGEGPEALARSVAPWWPERVQAATGVPATLLRETARRLAHSARTGSCYILTGRGVEQHADGTDTATAAINLALLLGLPGSPRGGYGTLTGQGNGQGGREHGQKSDQLPGYRKITDPAARAHLARVWGVPEASIPGPGLPAVELLASLGKPASEDPVGQKNAGGVRCLFVHGANLVVSAPDATAVRAALRSLDFLVVCDFFLSETAREADLVLPVLQWAEEEGTMTNLEGRVLRRRRAAEPPAGARSELWIMHRLAALLGAPSAFPDDPRAVFEELRAASAGGPADYSGITYERLDAGEALHWPCPAAPEGAGSESAAPEGAGSPGTPRLFLERFAHPDGRARIVPVRPLTPAGAEAGAATPRDPSLFQLATGRLLEHYQSGAQTRRVASLAAARPEASLDIHPASAARLGIADGAWVTVRRAGPTASGPRTGAPEVRCRARLTSEVRPDTVFVPFHFPGTATANRVTEQRTDPISGMPEFKTTSVLVAPLPRDAPQPGTTVTAAPPAPTPVPVPVPVPSREASR</sequence>
<dbReference type="Pfam" id="PF00384">
    <property type="entry name" value="Molybdopterin"/>
    <property type="match status" value="1"/>
</dbReference>
<dbReference type="EMBL" id="CP014518">
    <property type="protein sequence ID" value="AMM32208.1"/>
    <property type="molecule type" value="Genomic_DNA"/>
</dbReference>
<dbReference type="PANTHER" id="PTHR43105:SF10">
    <property type="entry name" value="NADH-QUINONE OXIDOREDUCTASE SUBUNIT G"/>
    <property type="match status" value="1"/>
</dbReference>
<dbReference type="Pfam" id="PF04879">
    <property type="entry name" value="Molybdop_Fe4S4"/>
    <property type="match status" value="1"/>
</dbReference>
<dbReference type="InterPro" id="IPR050123">
    <property type="entry name" value="Prok_molybdopt-oxidoreductase"/>
</dbReference>
<dbReference type="GO" id="GO:0022904">
    <property type="term" value="P:respiratory electron transport chain"/>
    <property type="evidence" value="ECO:0007669"/>
    <property type="project" value="TreeGrafter"/>
</dbReference>
<keyword evidence="2" id="KW-0479">Metal-binding</keyword>
<feature type="region of interest" description="Disordered" evidence="5">
    <location>
        <begin position="563"/>
        <end position="588"/>
    </location>
</feature>
<dbReference type="InterPro" id="IPR006963">
    <property type="entry name" value="Mopterin_OxRdtase_4Fe-4S_dom"/>
</dbReference>
<evidence type="ECO:0000259" key="6">
    <source>
        <dbReference type="PROSITE" id="PS51669"/>
    </source>
</evidence>
<feature type="compositionally biased region" description="Low complexity" evidence="5">
    <location>
        <begin position="566"/>
        <end position="584"/>
    </location>
</feature>
<evidence type="ECO:0000313" key="7">
    <source>
        <dbReference type="EMBL" id="AMM32208.1"/>
    </source>
</evidence>
<feature type="compositionally biased region" description="Low complexity" evidence="5">
    <location>
        <begin position="754"/>
        <end position="763"/>
    </location>
</feature>
<evidence type="ECO:0000256" key="1">
    <source>
        <dbReference type="ARBA" id="ARBA00022485"/>
    </source>
</evidence>
<dbReference type="GO" id="GO:0016020">
    <property type="term" value="C:membrane"/>
    <property type="evidence" value="ECO:0007669"/>
    <property type="project" value="TreeGrafter"/>
</dbReference>
<evidence type="ECO:0000313" key="8">
    <source>
        <dbReference type="Proteomes" id="UP000070134"/>
    </source>
</evidence>
<dbReference type="PROSITE" id="PS51669">
    <property type="entry name" value="4FE4S_MOW_BIS_MGD"/>
    <property type="match status" value="1"/>
</dbReference>
<dbReference type="InterPro" id="IPR006657">
    <property type="entry name" value="MoPterin_dinucl-bd_dom"/>
</dbReference>
<reference evidence="7 8" key="1">
    <citation type="submission" date="2016-02" db="EMBL/GenBank/DDBJ databases">
        <title>Complete genome of Sinomonas atrocyanea KCTC 3377.</title>
        <authorList>
            <person name="Kim K.M."/>
        </authorList>
    </citation>
    <scope>NUCLEOTIDE SEQUENCE [LARGE SCALE GENOMIC DNA]</scope>
    <source>
        <strain evidence="7 8">KCTC 3377</strain>
    </source>
</reference>
<feature type="compositionally biased region" description="Gly residues" evidence="5">
    <location>
        <begin position="343"/>
        <end position="355"/>
    </location>
</feature>
<dbReference type="Gene3D" id="3.40.228.10">
    <property type="entry name" value="Dimethylsulfoxide Reductase, domain 2"/>
    <property type="match status" value="1"/>
</dbReference>
<organism evidence="7 8">
    <name type="scientific">Sinomonas atrocyanea</name>
    <dbReference type="NCBI Taxonomy" id="37927"/>
    <lineage>
        <taxon>Bacteria</taxon>
        <taxon>Bacillati</taxon>
        <taxon>Actinomycetota</taxon>
        <taxon>Actinomycetes</taxon>
        <taxon>Micrococcales</taxon>
        <taxon>Micrococcaceae</taxon>
        <taxon>Sinomonas</taxon>
    </lineage>
</organism>
<dbReference type="GO" id="GO:0051539">
    <property type="term" value="F:4 iron, 4 sulfur cluster binding"/>
    <property type="evidence" value="ECO:0007669"/>
    <property type="project" value="UniProtKB-KW"/>
</dbReference>
<dbReference type="PATRIC" id="fig|37927.3.peg.1579"/>
<dbReference type="Proteomes" id="UP000070134">
    <property type="component" value="Chromosome"/>
</dbReference>
<dbReference type="STRING" id="37927.SA2016_1531"/>
<feature type="region of interest" description="Disordered" evidence="5">
    <location>
        <begin position="343"/>
        <end position="367"/>
    </location>
</feature>
<dbReference type="Gene3D" id="3.40.50.740">
    <property type="match status" value="1"/>
</dbReference>
<dbReference type="Pfam" id="PF01568">
    <property type="entry name" value="Molydop_binding"/>
    <property type="match status" value="1"/>
</dbReference>
<feature type="region of interest" description="Disordered" evidence="5">
    <location>
        <begin position="748"/>
        <end position="783"/>
    </location>
</feature>
<dbReference type="InterPro" id="IPR006656">
    <property type="entry name" value="Mopterin_OxRdtase"/>
</dbReference>
<keyword evidence="1" id="KW-0004">4Fe-4S</keyword>
<accession>A0A126ZYF5</accession>
<dbReference type="CDD" id="cd00508">
    <property type="entry name" value="MopB_CT_Fdh-Nap-like"/>
    <property type="match status" value="1"/>
</dbReference>
<dbReference type="AlphaFoldDB" id="A0A126ZYF5"/>